<proteinExistence type="predicted"/>
<evidence type="ECO:0000256" key="1">
    <source>
        <dbReference type="ARBA" id="ARBA00023125"/>
    </source>
</evidence>
<name>A0AA50KQ55_9GAMM</name>
<evidence type="ECO:0000313" key="5">
    <source>
        <dbReference type="Proteomes" id="UP001223802"/>
    </source>
</evidence>
<keyword evidence="5" id="KW-1185">Reference proteome</keyword>
<dbReference type="SUPFAM" id="SSF46689">
    <property type="entry name" value="Homeodomain-like"/>
    <property type="match status" value="1"/>
</dbReference>
<protein>
    <submittedName>
        <fullName evidence="4">TetR/AcrR family transcriptional regulator</fullName>
    </submittedName>
</protein>
<reference evidence="4 5" key="1">
    <citation type="submission" date="2023-02" db="EMBL/GenBank/DDBJ databases">
        <title>Complete genome sequence of a novel bacterium Oceanimonas sp. NTOU-MSR1 isolated from marine coast sediment.</title>
        <authorList>
            <person name="Yang H.-T."/>
            <person name="Chen Y.-L."/>
            <person name="Ho Y.-N."/>
        </authorList>
    </citation>
    <scope>NUCLEOTIDE SEQUENCE [LARGE SCALE GENOMIC DNA]</scope>
    <source>
        <strain evidence="4 5">NTOU-MSR1</strain>
    </source>
</reference>
<evidence type="ECO:0000256" key="2">
    <source>
        <dbReference type="PROSITE-ProRule" id="PRU00335"/>
    </source>
</evidence>
<dbReference type="RefSeq" id="WP_306763576.1">
    <property type="nucleotide sequence ID" value="NZ_CP118224.1"/>
</dbReference>
<sequence length="187" mass="20875">MSKDARREQLLSIAEEIVRNEGADALTLITLAEKAGVTKPLTYEHFSNREGLLSELYKRCDEKLVSAMTVSIQVKTSSLKDAASIAASSYMDCVKICGSLYEAVISALLAYPEYNNIRVQIRDYFVKSYHKLFRPFVSIPNDELRIKLIAIFGALEEIGKAMNHGEISYQKANDTLTSLIISFLGAR</sequence>
<dbReference type="PROSITE" id="PS50977">
    <property type="entry name" value="HTH_TETR_2"/>
    <property type="match status" value="1"/>
</dbReference>
<dbReference type="Pfam" id="PF00440">
    <property type="entry name" value="TetR_N"/>
    <property type="match status" value="1"/>
</dbReference>
<evidence type="ECO:0000313" key="4">
    <source>
        <dbReference type="EMBL" id="WMC12346.1"/>
    </source>
</evidence>
<feature type="domain" description="HTH tetR-type" evidence="3">
    <location>
        <begin position="4"/>
        <end position="64"/>
    </location>
</feature>
<gene>
    <name evidence="4" type="ORF">PU634_08275</name>
</gene>
<dbReference type="Gene3D" id="1.10.357.10">
    <property type="entry name" value="Tetracycline Repressor, domain 2"/>
    <property type="match status" value="1"/>
</dbReference>
<dbReference type="AlphaFoldDB" id="A0AA50KQ55"/>
<dbReference type="InterPro" id="IPR009057">
    <property type="entry name" value="Homeodomain-like_sf"/>
</dbReference>
<dbReference type="Proteomes" id="UP001223802">
    <property type="component" value="Chromosome"/>
</dbReference>
<feature type="DNA-binding region" description="H-T-H motif" evidence="2">
    <location>
        <begin position="27"/>
        <end position="46"/>
    </location>
</feature>
<dbReference type="EMBL" id="CP118224">
    <property type="protein sequence ID" value="WMC12346.1"/>
    <property type="molecule type" value="Genomic_DNA"/>
</dbReference>
<dbReference type="PRINTS" id="PR00455">
    <property type="entry name" value="HTHTETR"/>
</dbReference>
<evidence type="ECO:0000259" key="3">
    <source>
        <dbReference type="PROSITE" id="PS50977"/>
    </source>
</evidence>
<accession>A0AA50KQ55</accession>
<dbReference type="InterPro" id="IPR001647">
    <property type="entry name" value="HTH_TetR"/>
</dbReference>
<dbReference type="GO" id="GO:0003677">
    <property type="term" value="F:DNA binding"/>
    <property type="evidence" value="ECO:0007669"/>
    <property type="project" value="UniProtKB-UniRule"/>
</dbReference>
<dbReference type="KEGG" id="ope:PU634_08275"/>
<organism evidence="4 5">
    <name type="scientific">Oceanimonas pelagia</name>
    <dbReference type="NCBI Taxonomy" id="3028314"/>
    <lineage>
        <taxon>Bacteria</taxon>
        <taxon>Pseudomonadati</taxon>
        <taxon>Pseudomonadota</taxon>
        <taxon>Gammaproteobacteria</taxon>
        <taxon>Aeromonadales</taxon>
        <taxon>Aeromonadaceae</taxon>
        <taxon>Oceanimonas</taxon>
    </lineage>
</organism>
<keyword evidence="1 2" id="KW-0238">DNA-binding</keyword>